<accession>A0ABT8S4M9</accession>
<keyword evidence="1" id="KW-0472">Membrane</keyword>
<keyword evidence="1" id="KW-1133">Transmembrane helix</keyword>
<dbReference type="Proteomes" id="UP001169027">
    <property type="component" value="Unassembled WGS sequence"/>
</dbReference>
<protein>
    <recommendedName>
        <fullName evidence="4">Lipoprotein</fullName>
    </recommendedName>
</protein>
<dbReference type="RefSeq" id="WP_301810056.1">
    <property type="nucleotide sequence ID" value="NZ_JAUJZH010000009.1"/>
</dbReference>
<name>A0ABT8S4M9_9BURK</name>
<evidence type="ECO:0000313" key="2">
    <source>
        <dbReference type="EMBL" id="MDO1533448.1"/>
    </source>
</evidence>
<dbReference type="EMBL" id="JAUKVY010000009">
    <property type="protein sequence ID" value="MDO1533448.1"/>
    <property type="molecule type" value="Genomic_DNA"/>
</dbReference>
<sequence length="112" mass="12306">MFKLDSLKWWLDPVFAAVVCGTCLAGCDLAPSVLFVADGSPVRLLQLTDAHDGCPAPRRVCFLSTWDGETTRGCWVREAGSVRVSLPHEEQSVPVANFRPTAYAELRRVSLD</sequence>
<evidence type="ECO:0000256" key="1">
    <source>
        <dbReference type="SAM" id="Phobius"/>
    </source>
</evidence>
<feature type="transmembrane region" description="Helical" evidence="1">
    <location>
        <begin position="14"/>
        <end position="37"/>
    </location>
</feature>
<comment type="caution">
    <text evidence="2">The sequence shown here is derived from an EMBL/GenBank/DDBJ whole genome shotgun (WGS) entry which is preliminary data.</text>
</comment>
<keyword evidence="1" id="KW-0812">Transmembrane</keyword>
<proteinExistence type="predicted"/>
<gene>
    <name evidence="2" type="ORF">Q2T77_14215</name>
</gene>
<evidence type="ECO:0000313" key="3">
    <source>
        <dbReference type="Proteomes" id="UP001169027"/>
    </source>
</evidence>
<keyword evidence="3" id="KW-1185">Reference proteome</keyword>
<reference evidence="2" key="1">
    <citation type="submission" date="2023-06" db="EMBL/GenBank/DDBJ databases">
        <authorList>
            <person name="Jiang Y."/>
            <person name="Liu Q."/>
        </authorList>
    </citation>
    <scope>NUCLEOTIDE SEQUENCE</scope>
    <source>
        <strain evidence="2">CGMCC 1.12090</strain>
    </source>
</reference>
<organism evidence="2 3">
    <name type="scientific">Variovorax ginsengisoli</name>
    <dbReference type="NCBI Taxonomy" id="363844"/>
    <lineage>
        <taxon>Bacteria</taxon>
        <taxon>Pseudomonadati</taxon>
        <taxon>Pseudomonadota</taxon>
        <taxon>Betaproteobacteria</taxon>
        <taxon>Burkholderiales</taxon>
        <taxon>Comamonadaceae</taxon>
        <taxon>Variovorax</taxon>
    </lineage>
</organism>
<evidence type="ECO:0008006" key="4">
    <source>
        <dbReference type="Google" id="ProtNLM"/>
    </source>
</evidence>